<evidence type="ECO:0000256" key="1">
    <source>
        <dbReference type="SAM" id="MobiDB-lite"/>
    </source>
</evidence>
<evidence type="ECO:0000313" key="4">
    <source>
        <dbReference type="Proteomes" id="UP000319143"/>
    </source>
</evidence>
<sequence length="162" mass="16824">MTHSLLALSVTLSLSGCGRSATERPPLEVTADAAAVTVIIQTPHSSKEIVVQGVLPGSTVESVMQSIDEVPVTVNGSGVTAFVSSMDGVETKASEGWTYKVNGEYADKGIGSVMLVPPATLTWTYGTYDQTMGKEPDSGELNSGELNSGEAESTEDELVGPE</sequence>
<dbReference type="AlphaFoldDB" id="A0A5C6DD30"/>
<feature type="compositionally biased region" description="Acidic residues" evidence="1">
    <location>
        <begin position="152"/>
        <end position="162"/>
    </location>
</feature>
<dbReference type="RefSeq" id="WP_197231525.1">
    <property type="nucleotide sequence ID" value="NZ_SJPV01000009.1"/>
</dbReference>
<comment type="caution">
    <text evidence="3">The sequence shown here is derived from an EMBL/GenBank/DDBJ whole genome shotgun (WGS) entry which is preliminary data.</text>
</comment>
<feature type="domain" description="Transcobalamin-like C-terminal" evidence="2">
    <location>
        <begin position="57"/>
        <end position="126"/>
    </location>
</feature>
<evidence type="ECO:0000259" key="2">
    <source>
        <dbReference type="Pfam" id="PF14478"/>
    </source>
</evidence>
<gene>
    <name evidence="3" type="ORF">Poly41_47820</name>
</gene>
<keyword evidence="4" id="KW-1185">Reference proteome</keyword>
<organism evidence="3 4">
    <name type="scientific">Novipirellula artificiosorum</name>
    <dbReference type="NCBI Taxonomy" id="2528016"/>
    <lineage>
        <taxon>Bacteria</taxon>
        <taxon>Pseudomonadati</taxon>
        <taxon>Planctomycetota</taxon>
        <taxon>Planctomycetia</taxon>
        <taxon>Pirellulales</taxon>
        <taxon>Pirellulaceae</taxon>
        <taxon>Novipirellula</taxon>
    </lineage>
</organism>
<name>A0A5C6DD30_9BACT</name>
<reference evidence="3 4" key="1">
    <citation type="submission" date="2019-02" db="EMBL/GenBank/DDBJ databases">
        <title>Deep-cultivation of Planctomycetes and their phenomic and genomic characterization uncovers novel biology.</title>
        <authorList>
            <person name="Wiegand S."/>
            <person name="Jogler M."/>
            <person name="Boedeker C."/>
            <person name="Pinto D."/>
            <person name="Vollmers J."/>
            <person name="Rivas-Marin E."/>
            <person name="Kohn T."/>
            <person name="Peeters S.H."/>
            <person name="Heuer A."/>
            <person name="Rast P."/>
            <person name="Oberbeckmann S."/>
            <person name="Bunk B."/>
            <person name="Jeske O."/>
            <person name="Meyerdierks A."/>
            <person name="Storesund J.E."/>
            <person name="Kallscheuer N."/>
            <person name="Luecker S."/>
            <person name="Lage O.M."/>
            <person name="Pohl T."/>
            <person name="Merkel B.J."/>
            <person name="Hornburger P."/>
            <person name="Mueller R.-W."/>
            <person name="Bruemmer F."/>
            <person name="Labrenz M."/>
            <person name="Spormann A.M."/>
            <person name="Op Den Camp H."/>
            <person name="Overmann J."/>
            <person name="Amann R."/>
            <person name="Jetten M.S.M."/>
            <person name="Mascher T."/>
            <person name="Medema M.H."/>
            <person name="Devos D.P."/>
            <person name="Kaster A.-K."/>
            <person name="Ovreas L."/>
            <person name="Rohde M."/>
            <person name="Galperin M.Y."/>
            <person name="Jogler C."/>
        </authorList>
    </citation>
    <scope>NUCLEOTIDE SEQUENCE [LARGE SCALE GENOMIC DNA]</scope>
    <source>
        <strain evidence="3 4">Poly41</strain>
    </source>
</reference>
<dbReference type="Pfam" id="PF14478">
    <property type="entry name" value="DUF4430"/>
    <property type="match status" value="1"/>
</dbReference>
<proteinExistence type="predicted"/>
<evidence type="ECO:0000313" key="3">
    <source>
        <dbReference type="EMBL" id="TWU33784.1"/>
    </source>
</evidence>
<dbReference type="Gene3D" id="2.170.130.30">
    <property type="match status" value="1"/>
</dbReference>
<feature type="region of interest" description="Disordered" evidence="1">
    <location>
        <begin position="131"/>
        <end position="162"/>
    </location>
</feature>
<protein>
    <recommendedName>
        <fullName evidence="2">Transcobalamin-like C-terminal domain-containing protein</fullName>
    </recommendedName>
</protein>
<dbReference type="EMBL" id="SJPV01000009">
    <property type="protein sequence ID" value="TWU33784.1"/>
    <property type="molecule type" value="Genomic_DNA"/>
</dbReference>
<accession>A0A5C6DD30</accession>
<dbReference type="InterPro" id="IPR027954">
    <property type="entry name" value="Transcobalamin-like_C"/>
</dbReference>
<dbReference type="Proteomes" id="UP000319143">
    <property type="component" value="Unassembled WGS sequence"/>
</dbReference>